<evidence type="ECO:0000313" key="2">
    <source>
        <dbReference type="Proteomes" id="UP001156389"/>
    </source>
</evidence>
<comment type="caution">
    <text evidence="1">The sequence shown here is derived from an EMBL/GenBank/DDBJ whole genome shotgun (WGS) entry which is preliminary data.</text>
</comment>
<dbReference type="InterPro" id="IPR039452">
    <property type="entry name" value="DUF5403"/>
</dbReference>
<keyword evidence="2" id="KW-1185">Reference proteome</keyword>
<sequence>MSSLRNDLNAKIAHMPGVKAAVRDDLESRATRVRAVVADHIHDGHVSASLKVRTNIVDSTVSISDPAIYAINYGHKSRNGSWVEGIHAIEAGL</sequence>
<evidence type="ECO:0000313" key="1">
    <source>
        <dbReference type="EMBL" id="MCT2594225.1"/>
    </source>
</evidence>
<organism evidence="1 2">
    <name type="scientific">Streptomyces gossypii</name>
    <dbReference type="NCBI Taxonomy" id="2883101"/>
    <lineage>
        <taxon>Bacteria</taxon>
        <taxon>Bacillati</taxon>
        <taxon>Actinomycetota</taxon>
        <taxon>Actinomycetes</taxon>
        <taxon>Kitasatosporales</taxon>
        <taxon>Streptomycetaceae</taxon>
        <taxon>Streptomyces</taxon>
    </lineage>
</organism>
<dbReference type="EMBL" id="JAJAGO010000019">
    <property type="protein sequence ID" value="MCT2594225.1"/>
    <property type="molecule type" value="Genomic_DNA"/>
</dbReference>
<name>A0ABT2K225_9ACTN</name>
<reference evidence="1 2" key="1">
    <citation type="submission" date="2021-10" db="EMBL/GenBank/DDBJ databases">
        <title>Streptomyces gossypii sp. nov., isolated from soil collected from cotton field.</title>
        <authorList>
            <person name="Ge X."/>
            <person name="Chen X."/>
            <person name="Liu W."/>
        </authorList>
    </citation>
    <scope>NUCLEOTIDE SEQUENCE [LARGE SCALE GENOMIC DNA]</scope>
    <source>
        <strain evidence="1 2">N2-109</strain>
    </source>
</reference>
<gene>
    <name evidence="1" type="ORF">LHJ74_30695</name>
</gene>
<protein>
    <submittedName>
        <fullName evidence="1">DUF5403 family protein</fullName>
    </submittedName>
</protein>
<dbReference type="Proteomes" id="UP001156389">
    <property type="component" value="Unassembled WGS sequence"/>
</dbReference>
<dbReference type="RefSeq" id="WP_260221538.1">
    <property type="nucleotide sequence ID" value="NZ_JAJAGO010000019.1"/>
</dbReference>
<proteinExistence type="predicted"/>
<dbReference type="Pfam" id="PF17395">
    <property type="entry name" value="DUF5403"/>
    <property type="match status" value="1"/>
</dbReference>
<accession>A0ABT2K225</accession>